<accession>A0A2V1IID5</accession>
<dbReference type="NCBIfam" id="TIGR04258">
    <property type="entry name" value="4helix_suffix"/>
    <property type="match status" value="1"/>
</dbReference>
<dbReference type="AlphaFoldDB" id="A0A2V1IID5"/>
<proteinExistence type="predicted"/>
<evidence type="ECO:0000313" key="2">
    <source>
        <dbReference type="Proteomes" id="UP000244905"/>
    </source>
</evidence>
<reference evidence="2" key="1">
    <citation type="submission" date="2018-02" db="EMBL/GenBank/DDBJ databases">
        <authorList>
            <person name="Clavel T."/>
            <person name="Strowig T."/>
        </authorList>
    </citation>
    <scope>NUCLEOTIDE SEQUENCE [LARGE SCALE GENOMIC DNA]</scope>
    <source>
        <strain evidence="2">DSM 103720</strain>
    </source>
</reference>
<dbReference type="RefSeq" id="WP_107032952.1">
    <property type="nucleotide sequence ID" value="NZ_CAJSYL010000001.1"/>
</dbReference>
<dbReference type="SUPFAM" id="SSF158446">
    <property type="entry name" value="IVS-encoded protein-like"/>
    <property type="match status" value="1"/>
</dbReference>
<dbReference type="Gene3D" id="1.20.1440.60">
    <property type="entry name" value="23S rRNA-intervening sequence"/>
    <property type="match status" value="1"/>
</dbReference>
<dbReference type="EMBL" id="PUEC01000026">
    <property type="protein sequence ID" value="PWB01075.1"/>
    <property type="molecule type" value="Genomic_DNA"/>
</dbReference>
<evidence type="ECO:0000313" key="1">
    <source>
        <dbReference type="EMBL" id="PWB01075.1"/>
    </source>
</evidence>
<protein>
    <submittedName>
        <fullName evidence="1">Four helix bundle protein</fullName>
    </submittedName>
</protein>
<sequence length="185" mass="21493">MQSSFLPQRGHYKSLIVYQKAECIYDVTYMFAHRFLSRGDRTVDQMIQAARSGKQNIAEGCAASSTSRETEIKLYNVAKASLQELLADYEDFLRVRSLCQWELSDPRSIRTRKGCSEHCDSAFYRNSLQNSSEETIANIAITLIHQVDILLHRLIERAKKNFLEEGGIREQMTRHRLEYRKNNPK</sequence>
<dbReference type="InterPro" id="IPR026354">
    <property type="entry name" value="4helix_suffix_dom"/>
</dbReference>
<gene>
    <name evidence="1" type="ORF">C5O23_10775</name>
</gene>
<dbReference type="InterPro" id="IPR036583">
    <property type="entry name" value="23S_rRNA_IVS_sf"/>
</dbReference>
<keyword evidence="2" id="KW-1185">Reference proteome</keyword>
<dbReference type="Proteomes" id="UP000244905">
    <property type="component" value="Unassembled WGS sequence"/>
</dbReference>
<name>A0A2V1IID5_9BACT</name>
<organism evidence="1 2">
    <name type="scientific">Duncaniella muris</name>
    <dbReference type="NCBI Taxonomy" id="2094150"/>
    <lineage>
        <taxon>Bacteria</taxon>
        <taxon>Pseudomonadati</taxon>
        <taxon>Bacteroidota</taxon>
        <taxon>Bacteroidia</taxon>
        <taxon>Bacteroidales</taxon>
        <taxon>Muribaculaceae</taxon>
        <taxon>Duncaniella</taxon>
    </lineage>
</organism>
<comment type="caution">
    <text evidence="1">The sequence shown here is derived from an EMBL/GenBank/DDBJ whole genome shotgun (WGS) entry which is preliminary data.</text>
</comment>
<dbReference type="InterPro" id="IPR012657">
    <property type="entry name" value="23S_rRNA-intervening_sequence"/>
</dbReference>
<dbReference type="GeneID" id="82526820"/>
<dbReference type="NCBIfam" id="TIGR02436">
    <property type="entry name" value="four helix bundle protein"/>
    <property type="match status" value="1"/>
</dbReference>